<sequence>MSLVVTLRKFLSESIQPLTNSRDFDIKAAVRQVTGPDWRNLVNLVPKRVDLTTSDSPILYSSISASSAAAIKSNNLAVPPEARFYSVVYNLLI</sequence>
<evidence type="ECO:0000313" key="2">
    <source>
        <dbReference type="Proteomes" id="UP000177798"/>
    </source>
</evidence>
<evidence type="ECO:0000313" key="1">
    <source>
        <dbReference type="EMBL" id="APA12604.1"/>
    </source>
</evidence>
<dbReference type="AlphaFoldDB" id="A0A1D9QCC7"/>
<dbReference type="Proteomes" id="UP000177798">
    <property type="component" value="Chromosome 9"/>
</dbReference>
<reference evidence="2" key="1">
    <citation type="journal article" date="2017" name="Genome Biol. Evol.">
        <title>The complete genome sequence of the phytopathogenic fungus Sclerotinia sclerotiorum reveals insights into the genome architecture of broad host range pathogens.</title>
        <authorList>
            <person name="Derbyshire M."/>
            <person name="Denton-Giles M."/>
            <person name="Hegedus D."/>
            <person name="Seifbarghy S."/>
            <person name="Rollins J."/>
            <person name="van Kan J."/>
            <person name="Seidl M.F."/>
            <person name="Faino L."/>
            <person name="Mbengue M."/>
            <person name="Navaud O."/>
            <person name="Raffaele S."/>
            <person name="Hammond-Kosack K."/>
            <person name="Heard S."/>
            <person name="Oliver R."/>
        </authorList>
    </citation>
    <scope>NUCLEOTIDE SEQUENCE [LARGE SCALE GENOMIC DNA]</scope>
    <source>
        <strain evidence="2">ATCC 18683 / 1980 / Ss-1</strain>
    </source>
</reference>
<organism evidence="1 2">
    <name type="scientific">Sclerotinia sclerotiorum (strain ATCC 18683 / 1980 / Ss-1)</name>
    <name type="common">White mold</name>
    <name type="synonym">Whetzelinia sclerotiorum</name>
    <dbReference type="NCBI Taxonomy" id="665079"/>
    <lineage>
        <taxon>Eukaryota</taxon>
        <taxon>Fungi</taxon>
        <taxon>Dikarya</taxon>
        <taxon>Ascomycota</taxon>
        <taxon>Pezizomycotina</taxon>
        <taxon>Leotiomycetes</taxon>
        <taxon>Helotiales</taxon>
        <taxon>Sclerotiniaceae</taxon>
        <taxon>Sclerotinia</taxon>
    </lineage>
</organism>
<name>A0A1D9QCC7_SCLS1</name>
<proteinExistence type="predicted"/>
<dbReference type="VEuPathDB" id="FungiDB:sscle_09g073740"/>
<dbReference type="EMBL" id="CP017822">
    <property type="protein sequence ID" value="APA12604.1"/>
    <property type="molecule type" value="Genomic_DNA"/>
</dbReference>
<gene>
    <name evidence="1" type="ORF">sscle_09g073740</name>
</gene>
<accession>A0A1D9QCC7</accession>
<protein>
    <submittedName>
        <fullName evidence="1">Uncharacterized protein</fullName>
    </submittedName>
</protein>